<keyword evidence="4 5" id="KW-0472">Membrane</keyword>
<dbReference type="InterPro" id="IPR002645">
    <property type="entry name" value="STAS_dom"/>
</dbReference>
<feature type="transmembrane region" description="Helical" evidence="5">
    <location>
        <begin position="363"/>
        <end position="382"/>
    </location>
</feature>
<comment type="caution">
    <text evidence="7">The sequence shown here is derived from an EMBL/GenBank/DDBJ whole genome shotgun (WGS) entry which is preliminary data.</text>
</comment>
<organism evidence="7 8">
    <name type="scientific">Coptotermes formosanus</name>
    <name type="common">Formosan subterranean termite</name>
    <dbReference type="NCBI Taxonomy" id="36987"/>
    <lineage>
        <taxon>Eukaryota</taxon>
        <taxon>Metazoa</taxon>
        <taxon>Ecdysozoa</taxon>
        <taxon>Arthropoda</taxon>
        <taxon>Hexapoda</taxon>
        <taxon>Insecta</taxon>
        <taxon>Pterygota</taxon>
        <taxon>Neoptera</taxon>
        <taxon>Polyneoptera</taxon>
        <taxon>Dictyoptera</taxon>
        <taxon>Blattodea</taxon>
        <taxon>Blattoidea</taxon>
        <taxon>Termitoidae</taxon>
        <taxon>Rhinotermitidae</taxon>
        <taxon>Coptotermes</taxon>
    </lineage>
</organism>
<proteinExistence type="predicted"/>
<reference evidence="8" key="1">
    <citation type="submission" date="2020-01" db="EMBL/GenBank/DDBJ databases">
        <title>Draft genome sequence of the Termite Coptotermes fromosanus.</title>
        <authorList>
            <person name="Itakura S."/>
            <person name="Yosikawa Y."/>
            <person name="Umezawa K."/>
        </authorList>
    </citation>
    <scope>NUCLEOTIDE SEQUENCE [LARGE SCALE GENOMIC DNA]</scope>
</reference>
<dbReference type="Pfam" id="PF01740">
    <property type="entry name" value="STAS"/>
    <property type="match status" value="1"/>
</dbReference>
<dbReference type="EMBL" id="BLKM01000434">
    <property type="protein sequence ID" value="GFG33521.1"/>
    <property type="molecule type" value="Genomic_DNA"/>
</dbReference>
<feature type="transmembrane region" description="Helical" evidence="5">
    <location>
        <begin position="222"/>
        <end position="241"/>
    </location>
</feature>
<keyword evidence="2 5" id="KW-0812">Transmembrane</keyword>
<evidence type="ECO:0000256" key="3">
    <source>
        <dbReference type="ARBA" id="ARBA00022989"/>
    </source>
</evidence>
<dbReference type="PROSITE" id="PS50801">
    <property type="entry name" value="STAS"/>
    <property type="match status" value="1"/>
</dbReference>
<accession>A0A6L2PLS9</accession>
<feature type="transmembrane region" description="Helical" evidence="5">
    <location>
        <begin position="394"/>
        <end position="417"/>
    </location>
</feature>
<evidence type="ECO:0000313" key="8">
    <source>
        <dbReference type="Proteomes" id="UP000502823"/>
    </source>
</evidence>
<feature type="transmembrane region" description="Helical" evidence="5">
    <location>
        <begin position="579"/>
        <end position="605"/>
    </location>
</feature>
<dbReference type="SUPFAM" id="SSF52091">
    <property type="entry name" value="SpoIIaa-like"/>
    <property type="match status" value="1"/>
</dbReference>
<protein>
    <recommendedName>
        <fullName evidence="6">STAS domain-containing protein</fullName>
    </recommendedName>
</protein>
<dbReference type="OrthoDB" id="288203at2759"/>
<dbReference type="InterPro" id="IPR011547">
    <property type="entry name" value="SLC26A/SulP_dom"/>
</dbReference>
<evidence type="ECO:0000256" key="1">
    <source>
        <dbReference type="ARBA" id="ARBA00004141"/>
    </source>
</evidence>
<sequence length="785" mass="85393">MITLKLIGNCYVKDQSLCLIAFVRNVGIDVNFLYDLKVKRTSAPSCARILLGCFTDHLQNSWVVNLRHAVTAYVTGPAVSVSRRFVKFMSIEKKPDEYGLLSDVHINPDCLTRHPCKQTEFDELYQYSKPQKQALLKRIVKSGHCQPGKTVLSLFPALVWLPKYEWKKNITGDAVAGFTVAVMHIPQGMAYSLLGGVPPIVGIYMAFFPVLLYVLMGTTRHVSMGTFAVVCMMAGKSVLMYSGSEPPASVPQLTNVTELNGTDTITLPASNNSEAHTPLQVATAVCFVVGLWQILLGVCRLGVLSVLLSDTLVSGFTTGAAVHVLTSQVKNLLGVKVPRHSGPLKIVYTYIDIFKNIAQCNPVAIGISVVAILLLSIYNEVIKPRIAKKLPVPLPVELLTVVAGTLVSMFCNLHVNYSITIVGDVPTGLPEGVAPPFALIPNLLVDGLVIAIVAFSVNMSMASIFARKLNYSIDANQELLASGASNILGSFFSCLPFSASLSRSLIQQAVGGKTQLASLVSCILLLFVLLVIGPFFEPLPNCVLSSIVVVALKGMFLQVKDLPVAWKQSPFDGMIWLTTFLAVVLLDIDYGLGLGVALSLLCVLIMGQRPQVCRLGQVPNTEIFLDVNRYQAASEIPGIRIVQVAGGLHFANKDHVRRKINRLIGDVAGNKTEDPTVKNSKAYEKAEITRTANGDMAALVVEKTQVFCIILDMMSVCFVDPSAIKTLIAMYKDFKSRGLMFCIADCSATVHERMLHCDFFEDFPDSQLFPSVHDAVLYAQLSAKS</sequence>
<evidence type="ECO:0000256" key="4">
    <source>
        <dbReference type="ARBA" id="ARBA00023136"/>
    </source>
</evidence>
<feature type="transmembrane region" description="Helical" evidence="5">
    <location>
        <begin position="189"/>
        <end position="215"/>
    </location>
</feature>
<dbReference type="InParanoid" id="A0A6L2PLS9"/>
<evidence type="ECO:0000256" key="5">
    <source>
        <dbReference type="SAM" id="Phobius"/>
    </source>
</evidence>
<evidence type="ECO:0000259" key="6">
    <source>
        <dbReference type="PROSITE" id="PS50801"/>
    </source>
</evidence>
<dbReference type="AlphaFoldDB" id="A0A6L2PLS9"/>
<keyword evidence="3 5" id="KW-1133">Transmembrane helix</keyword>
<feature type="domain" description="STAS" evidence="6">
    <location>
        <begin position="629"/>
        <end position="779"/>
    </location>
</feature>
<dbReference type="Proteomes" id="UP000502823">
    <property type="component" value="Unassembled WGS sequence"/>
</dbReference>
<evidence type="ECO:0000256" key="2">
    <source>
        <dbReference type="ARBA" id="ARBA00022692"/>
    </source>
</evidence>
<dbReference type="Gene3D" id="3.30.750.24">
    <property type="entry name" value="STAS domain"/>
    <property type="match status" value="1"/>
</dbReference>
<feature type="transmembrane region" description="Helical" evidence="5">
    <location>
        <begin position="279"/>
        <end position="299"/>
    </location>
</feature>
<feature type="transmembrane region" description="Helical" evidence="5">
    <location>
        <begin position="306"/>
        <end position="326"/>
    </location>
</feature>
<dbReference type="PANTHER" id="PTHR11814">
    <property type="entry name" value="SULFATE TRANSPORTER"/>
    <property type="match status" value="1"/>
</dbReference>
<dbReference type="NCBIfam" id="TIGR00815">
    <property type="entry name" value="sulP"/>
    <property type="match status" value="1"/>
</dbReference>
<feature type="transmembrane region" description="Helical" evidence="5">
    <location>
        <begin position="437"/>
        <end position="458"/>
    </location>
</feature>
<comment type="subcellular location">
    <subcellularLocation>
        <location evidence="1">Membrane</location>
        <topology evidence="1">Multi-pass membrane protein</topology>
    </subcellularLocation>
</comment>
<keyword evidence="8" id="KW-1185">Reference proteome</keyword>
<feature type="transmembrane region" description="Helical" evidence="5">
    <location>
        <begin position="516"/>
        <end position="535"/>
    </location>
</feature>
<gene>
    <name evidence="7" type="ORF">Cfor_02427</name>
</gene>
<feature type="transmembrane region" description="Helical" evidence="5">
    <location>
        <begin position="479"/>
        <end position="501"/>
    </location>
</feature>
<dbReference type="InterPro" id="IPR001902">
    <property type="entry name" value="SLC26A/SulP_fam"/>
</dbReference>
<dbReference type="GO" id="GO:0055085">
    <property type="term" value="P:transmembrane transport"/>
    <property type="evidence" value="ECO:0007669"/>
    <property type="project" value="InterPro"/>
</dbReference>
<name>A0A6L2PLS9_COPFO</name>
<dbReference type="GO" id="GO:0016020">
    <property type="term" value="C:membrane"/>
    <property type="evidence" value="ECO:0007669"/>
    <property type="project" value="UniProtKB-SubCell"/>
</dbReference>
<dbReference type="InterPro" id="IPR036513">
    <property type="entry name" value="STAS_dom_sf"/>
</dbReference>
<evidence type="ECO:0000313" key="7">
    <source>
        <dbReference type="EMBL" id="GFG33521.1"/>
    </source>
</evidence>
<dbReference type="FunCoup" id="A0A6L2PLS9">
    <property type="interactions" value="107"/>
</dbReference>
<dbReference type="Pfam" id="PF00916">
    <property type="entry name" value="Sulfate_transp"/>
    <property type="match status" value="1"/>
</dbReference>
<dbReference type="CDD" id="cd07042">
    <property type="entry name" value="STAS_SulP_like_sulfate_transporter"/>
    <property type="match status" value="1"/>
</dbReference>
<feature type="transmembrane region" description="Helical" evidence="5">
    <location>
        <begin position="542"/>
        <end position="559"/>
    </location>
</feature>